<accession>A0A9P6TUK3</accession>
<feature type="coiled-coil region" evidence="1">
    <location>
        <begin position="53"/>
        <end position="80"/>
    </location>
</feature>
<keyword evidence="3" id="KW-1185">Reference proteome</keyword>
<organism evidence="2 3">
    <name type="scientific">Mortierella polycephala</name>
    <dbReference type="NCBI Taxonomy" id="41804"/>
    <lineage>
        <taxon>Eukaryota</taxon>
        <taxon>Fungi</taxon>
        <taxon>Fungi incertae sedis</taxon>
        <taxon>Mucoromycota</taxon>
        <taxon>Mortierellomycotina</taxon>
        <taxon>Mortierellomycetes</taxon>
        <taxon>Mortierellales</taxon>
        <taxon>Mortierellaceae</taxon>
        <taxon>Mortierella</taxon>
    </lineage>
</organism>
<keyword evidence="1" id="KW-0175">Coiled coil</keyword>
<gene>
    <name evidence="2" type="ORF">BG011_002583</name>
</gene>
<dbReference type="Proteomes" id="UP000726737">
    <property type="component" value="Unassembled WGS sequence"/>
</dbReference>
<comment type="caution">
    <text evidence="2">The sequence shown here is derived from an EMBL/GenBank/DDBJ whole genome shotgun (WGS) entry which is preliminary data.</text>
</comment>
<dbReference type="AlphaFoldDB" id="A0A9P6TUK3"/>
<feature type="non-terminal residue" evidence="2">
    <location>
        <position position="1"/>
    </location>
</feature>
<name>A0A9P6TUK3_9FUNG</name>
<protein>
    <submittedName>
        <fullName evidence="2">Uncharacterized protein</fullName>
    </submittedName>
</protein>
<sequence>SANTKATPQQRTVSIQRIINKNVTSDIVQELVHHNEEIMDAVERTGVATNKRVVELTDCVKQLQRDLKEATNHSAQTMDDCFEGLTKCK</sequence>
<evidence type="ECO:0000313" key="3">
    <source>
        <dbReference type="Proteomes" id="UP000726737"/>
    </source>
</evidence>
<evidence type="ECO:0000256" key="1">
    <source>
        <dbReference type="SAM" id="Coils"/>
    </source>
</evidence>
<dbReference type="EMBL" id="JAAAJA010001841">
    <property type="protein sequence ID" value="KAG0246043.1"/>
    <property type="molecule type" value="Genomic_DNA"/>
</dbReference>
<evidence type="ECO:0000313" key="2">
    <source>
        <dbReference type="EMBL" id="KAG0246043.1"/>
    </source>
</evidence>
<reference evidence="2" key="1">
    <citation type="journal article" date="2020" name="Fungal Divers.">
        <title>Resolving the Mortierellaceae phylogeny through synthesis of multi-gene phylogenetics and phylogenomics.</title>
        <authorList>
            <person name="Vandepol N."/>
            <person name="Liber J."/>
            <person name="Desiro A."/>
            <person name="Na H."/>
            <person name="Kennedy M."/>
            <person name="Barry K."/>
            <person name="Grigoriev I.V."/>
            <person name="Miller A.N."/>
            <person name="O'Donnell K."/>
            <person name="Stajich J.E."/>
            <person name="Bonito G."/>
        </authorList>
    </citation>
    <scope>NUCLEOTIDE SEQUENCE</scope>
    <source>
        <strain evidence="2">KOD948</strain>
    </source>
</reference>
<proteinExistence type="predicted"/>